<feature type="region of interest" description="Disordered" evidence="1">
    <location>
        <begin position="315"/>
        <end position="336"/>
    </location>
</feature>
<proteinExistence type="predicted"/>
<dbReference type="GO" id="GO:0016887">
    <property type="term" value="F:ATP hydrolysis activity"/>
    <property type="evidence" value="ECO:0007669"/>
    <property type="project" value="InterPro"/>
</dbReference>
<dbReference type="Proteomes" id="UP001155057">
    <property type="component" value="Unassembled WGS sequence"/>
</dbReference>
<evidence type="ECO:0000259" key="2">
    <source>
        <dbReference type="Pfam" id="PF07728"/>
    </source>
</evidence>
<gene>
    <name evidence="3" type="ORF">GGP61_003227</name>
</gene>
<protein>
    <submittedName>
        <fullName evidence="3">MoxR-like ATPase</fullName>
    </submittedName>
</protein>
<evidence type="ECO:0000313" key="4">
    <source>
        <dbReference type="Proteomes" id="UP001155057"/>
    </source>
</evidence>
<dbReference type="CDD" id="cd00009">
    <property type="entry name" value="AAA"/>
    <property type="match status" value="1"/>
</dbReference>
<dbReference type="GO" id="GO:0005524">
    <property type="term" value="F:ATP binding"/>
    <property type="evidence" value="ECO:0007669"/>
    <property type="project" value="InterPro"/>
</dbReference>
<accession>A0A9X2Q7F3</accession>
<reference evidence="3" key="1">
    <citation type="submission" date="2022-08" db="EMBL/GenBank/DDBJ databases">
        <title>Genomic Encyclopedia of Type Strains, Phase V (KMG-V): Genome sequencing to study the core and pangenomes of soil and plant-associated prokaryotes.</title>
        <authorList>
            <person name="Whitman W."/>
        </authorList>
    </citation>
    <scope>NUCLEOTIDE SEQUENCE</scope>
    <source>
        <strain evidence="3">SP3049</strain>
    </source>
</reference>
<dbReference type="InterPro" id="IPR027417">
    <property type="entry name" value="P-loop_NTPase"/>
</dbReference>
<dbReference type="Pfam" id="PF07728">
    <property type="entry name" value="AAA_5"/>
    <property type="match status" value="1"/>
</dbReference>
<dbReference type="RefSeq" id="WP_259124442.1">
    <property type="nucleotide sequence ID" value="NZ_JANUAE010000015.1"/>
</dbReference>
<evidence type="ECO:0000256" key="1">
    <source>
        <dbReference type="SAM" id="MobiDB-lite"/>
    </source>
</evidence>
<name>A0A9X2Q7F3_9BACT</name>
<dbReference type="AlphaFoldDB" id="A0A9X2Q7F3"/>
<feature type="domain" description="ATPase dynein-related AAA" evidence="2">
    <location>
        <begin position="76"/>
        <end position="188"/>
    </location>
</feature>
<dbReference type="EMBL" id="JANUAE010000015">
    <property type="protein sequence ID" value="MCS3711594.1"/>
    <property type="molecule type" value="Genomic_DNA"/>
</dbReference>
<organism evidence="3 4">
    <name type="scientific">Salinibacter ruber</name>
    <dbReference type="NCBI Taxonomy" id="146919"/>
    <lineage>
        <taxon>Bacteria</taxon>
        <taxon>Pseudomonadati</taxon>
        <taxon>Rhodothermota</taxon>
        <taxon>Rhodothermia</taxon>
        <taxon>Rhodothermales</taxon>
        <taxon>Salinibacteraceae</taxon>
        <taxon>Salinibacter</taxon>
    </lineage>
</organism>
<evidence type="ECO:0000313" key="3">
    <source>
        <dbReference type="EMBL" id="MCS3711594.1"/>
    </source>
</evidence>
<dbReference type="InterPro" id="IPR011704">
    <property type="entry name" value="ATPase_dyneun-rel_AAA"/>
</dbReference>
<comment type="caution">
    <text evidence="3">The sequence shown here is derived from an EMBL/GenBank/DDBJ whole genome shotgun (WGS) entry which is preliminary data.</text>
</comment>
<dbReference type="SUPFAM" id="SSF52540">
    <property type="entry name" value="P-loop containing nucleoside triphosphate hydrolases"/>
    <property type="match status" value="1"/>
</dbReference>
<dbReference type="Gene3D" id="3.40.50.300">
    <property type="entry name" value="P-loop containing nucleotide triphosphate hydrolases"/>
    <property type="match status" value="1"/>
</dbReference>
<sequence length="700" mass="78037">MSDTATLDDPNLNGEAEKPSSPIENGEVEQTNPVDILTVDSLHEALSGAGYICDRDRARAIYAALQTDPLGGMFAFGPPGTGKTWLFEVLADVLEMKHFFRQVTPGTREEDLILDLLPDEDKTSGIKKQHGVLVDAVRASQDGPVLLTLDEWDKTRPTADAFLLDFLQTGRINYGDIHEQADMDNLYVGITLNEERDLSGPLHRRLPFLQFDPLHPTLVRKALIGSHGTHPYIEAAVNLYVRVELSMMDKPATIQELQQLLDATTRLGDEADWDSLVYQYVTKDRNNHHLLAKAESKEIGDWEEDMSDKDVLDPSAYGEVDLDGDIKGSGPSDMPRMADMKGYTGKTENDRSPDLASSYAAFTKNREVYNDLTKVEEAGEEPEEFGRVSVEGETITFDEPIDLIDHDQYANDLWGHPGEMVFVAESATKADMRILQQERGLNYTSYTEDEIIGRKGSVHVRWAEGEGAEVIVRSDAPDEFSNMFVGTWVADTIHEGYDLPPRAMARMGMKSVGTVEASERGYEIAEPFSAGLFDEWQATGVDFCDATDIPGYNDFLQFAEDNGEVKMVGDSMYVYFDGLMLGFLGEDNDHFAYSVTGAFDPDLDEYLQDWLPGSKMFLAKKRGSAFGEETLLKDHGFSLPRASKKRKNPSRTLHRMKGGIKSVYQDGSLRVGAQLTGEKITSKRVKVIAKRIEETLRELT</sequence>
<feature type="region of interest" description="Disordered" evidence="1">
    <location>
        <begin position="1"/>
        <end position="30"/>
    </location>
</feature>